<reference evidence="2" key="1">
    <citation type="submission" date="2019-08" db="EMBL/GenBank/DDBJ databases">
        <authorList>
            <person name="Kucharzyk K."/>
            <person name="Murdoch R.W."/>
            <person name="Higgins S."/>
            <person name="Loffler F."/>
        </authorList>
    </citation>
    <scope>NUCLEOTIDE SEQUENCE</scope>
</reference>
<dbReference type="AlphaFoldDB" id="A0A644ZDJ3"/>
<organism evidence="2">
    <name type="scientific">bioreactor metagenome</name>
    <dbReference type="NCBI Taxonomy" id="1076179"/>
    <lineage>
        <taxon>unclassified sequences</taxon>
        <taxon>metagenomes</taxon>
        <taxon>ecological metagenomes</taxon>
    </lineage>
</organism>
<evidence type="ECO:0000313" key="2">
    <source>
        <dbReference type="EMBL" id="MPM38378.1"/>
    </source>
</evidence>
<gene>
    <name evidence="2" type="ORF">SDC9_85007</name>
</gene>
<feature type="compositionally biased region" description="Acidic residues" evidence="1">
    <location>
        <begin position="86"/>
        <end position="96"/>
    </location>
</feature>
<protein>
    <submittedName>
        <fullName evidence="2">Uncharacterized protein</fullName>
    </submittedName>
</protein>
<comment type="caution">
    <text evidence="2">The sequence shown here is derived from an EMBL/GenBank/DDBJ whole genome shotgun (WGS) entry which is preliminary data.</text>
</comment>
<feature type="compositionally biased region" description="Low complexity" evidence="1">
    <location>
        <begin position="34"/>
        <end position="63"/>
    </location>
</feature>
<proteinExistence type="predicted"/>
<evidence type="ECO:0000256" key="1">
    <source>
        <dbReference type="SAM" id="MobiDB-lite"/>
    </source>
</evidence>
<sequence>MRTFSEIPNRLHLGDMSNFTPGDQGERDKVLATEASPRTSSEAPSPSSTTSSTETAPKPASASELLRKIARHKPTTYDIRTLNFPDSDDEEMSRES</sequence>
<dbReference type="EMBL" id="VSSQ01008265">
    <property type="protein sequence ID" value="MPM38378.1"/>
    <property type="molecule type" value="Genomic_DNA"/>
</dbReference>
<name>A0A644ZDJ3_9ZZZZ</name>
<accession>A0A644ZDJ3</accession>
<feature type="region of interest" description="Disordered" evidence="1">
    <location>
        <begin position="1"/>
        <end position="96"/>
    </location>
</feature>